<dbReference type="EMBL" id="BKCJ011108861">
    <property type="protein sequence ID" value="GFC87154.1"/>
    <property type="molecule type" value="Genomic_DNA"/>
</dbReference>
<keyword evidence="1" id="KW-0812">Transmembrane</keyword>
<keyword evidence="1" id="KW-0472">Membrane</keyword>
<evidence type="ECO:0000313" key="2">
    <source>
        <dbReference type="EMBL" id="GFC87154.1"/>
    </source>
</evidence>
<proteinExistence type="predicted"/>
<accession>A0A699RWE7</accession>
<dbReference type="AlphaFoldDB" id="A0A699RWE7"/>
<reference evidence="2" key="1">
    <citation type="journal article" date="2019" name="Sci. Rep.">
        <title>Draft genome of Tanacetum cinerariifolium, the natural source of mosquito coil.</title>
        <authorList>
            <person name="Yamashiro T."/>
            <person name="Shiraishi A."/>
            <person name="Satake H."/>
            <person name="Nakayama K."/>
        </authorList>
    </citation>
    <scope>NUCLEOTIDE SEQUENCE</scope>
</reference>
<feature type="non-terminal residue" evidence="2">
    <location>
        <position position="1"/>
    </location>
</feature>
<organism evidence="2">
    <name type="scientific">Tanacetum cinerariifolium</name>
    <name type="common">Dalmatian daisy</name>
    <name type="synonym">Chrysanthemum cinerariifolium</name>
    <dbReference type="NCBI Taxonomy" id="118510"/>
    <lineage>
        <taxon>Eukaryota</taxon>
        <taxon>Viridiplantae</taxon>
        <taxon>Streptophyta</taxon>
        <taxon>Embryophyta</taxon>
        <taxon>Tracheophyta</taxon>
        <taxon>Spermatophyta</taxon>
        <taxon>Magnoliopsida</taxon>
        <taxon>eudicotyledons</taxon>
        <taxon>Gunneridae</taxon>
        <taxon>Pentapetalae</taxon>
        <taxon>asterids</taxon>
        <taxon>campanulids</taxon>
        <taxon>Asterales</taxon>
        <taxon>Asteraceae</taxon>
        <taxon>Asteroideae</taxon>
        <taxon>Anthemideae</taxon>
        <taxon>Anthemidinae</taxon>
        <taxon>Tanacetum</taxon>
    </lineage>
</organism>
<sequence>DIPLLAVIALASPFGFGIVLLDSSLVCWTVLIEIIALKTILVVVLLSRLMKSRRTHLIRNILTILNEISDFCGLKLLDVIMEYGKIISSLRLQLSAEDQKSLSEKKKEEQHLRLL</sequence>
<evidence type="ECO:0000256" key="1">
    <source>
        <dbReference type="SAM" id="Phobius"/>
    </source>
</evidence>
<name>A0A699RWE7_TANCI</name>
<comment type="caution">
    <text evidence="2">The sequence shown here is derived from an EMBL/GenBank/DDBJ whole genome shotgun (WGS) entry which is preliminary data.</text>
</comment>
<keyword evidence="1" id="KW-1133">Transmembrane helix</keyword>
<protein>
    <submittedName>
        <fullName evidence="2">Uncharacterized protein</fullName>
    </submittedName>
</protein>
<feature type="transmembrane region" description="Helical" evidence="1">
    <location>
        <begin position="27"/>
        <end position="49"/>
    </location>
</feature>
<gene>
    <name evidence="2" type="ORF">Tci_859124</name>
</gene>